<reference evidence="1" key="1">
    <citation type="submission" date="2016-02" db="EMBL/GenBank/DDBJ databases">
        <title>WGS assembly of Manihot esculenta.</title>
        <authorList>
            <person name="Bredeson J.V."/>
            <person name="Prochnik S.E."/>
            <person name="Lyons J.B."/>
            <person name="Schmutz J."/>
            <person name="Grimwood J."/>
            <person name="Vrebalov J."/>
            <person name="Bart R.S."/>
            <person name="Amuge T."/>
            <person name="Ferguson M.E."/>
            <person name="Green R."/>
            <person name="Putnam N."/>
            <person name="Stites J."/>
            <person name="Rounsley S."/>
            <person name="Rokhsar D.S."/>
        </authorList>
    </citation>
    <scope>NUCLEOTIDE SEQUENCE [LARGE SCALE GENOMIC DNA]</scope>
    <source>
        <tissue evidence="1">Leaf</tissue>
    </source>
</reference>
<evidence type="ECO:0000313" key="1">
    <source>
        <dbReference type="EMBL" id="OAY44772.1"/>
    </source>
</evidence>
<proteinExistence type="predicted"/>
<protein>
    <submittedName>
        <fullName evidence="1">Uncharacterized protein</fullName>
    </submittedName>
</protein>
<accession>A0A2C9VH91</accession>
<name>A0A2C9VH91_MANES</name>
<dbReference type="EMBL" id="CM004393">
    <property type="protein sequence ID" value="OAY44772.1"/>
    <property type="molecule type" value="Genomic_DNA"/>
</dbReference>
<sequence>MMYNGSVWGLYRSPIVFYQKYLSSGVWFALQWKDVMHVTTFIILQYI</sequence>
<gene>
    <name evidence="1" type="ORF">MANES_07G004000</name>
</gene>
<organism evidence="1">
    <name type="scientific">Manihot esculenta</name>
    <name type="common">Cassava</name>
    <name type="synonym">Jatropha manihot</name>
    <dbReference type="NCBI Taxonomy" id="3983"/>
    <lineage>
        <taxon>Eukaryota</taxon>
        <taxon>Viridiplantae</taxon>
        <taxon>Streptophyta</taxon>
        <taxon>Embryophyta</taxon>
        <taxon>Tracheophyta</taxon>
        <taxon>Spermatophyta</taxon>
        <taxon>Magnoliopsida</taxon>
        <taxon>eudicotyledons</taxon>
        <taxon>Gunneridae</taxon>
        <taxon>Pentapetalae</taxon>
        <taxon>rosids</taxon>
        <taxon>fabids</taxon>
        <taxon>Malpighiales</taxon>
        <taxon>Euphorbiaceae</taxon>
        <taxon>Crotonoideae</taxon>
        <taxon>Manihoteae</taxon>
        <taxon>Manihot</taxon>
    </lineage>
</organism>
<dbReference type="AlphaFoldDB" id="A0A2C9VH91"/>